<name>A0A2K9Z3K4_RHILE</name>
<proteinExistence type="predicted"/>
<organism evidence="1 2">
    <name type="scientific">Rhizobium leguminosarum</name>
    <dbReference type="NCBI Taxonomy" id="384"/>
    <lineage>
        <taxon>Bacteria</taxon>
        <taxon>Pseudomonadati</taxon>
        <taxon>Pseudomonadota</taxon>
        <taxon>Alphaproteobacteria</taxon>
        <taxon>Hyphomicrobiales</taxon>
        <taxon>Rhizobiaceae</taxon>
        <taxon>Rhizobium/Agrobacterium group</taxon>
        <taxon>Rhizobium</taxon>
    </lineage>
</organism>
<evidence type="ECO:0000313" key="2">
    <source>
        <dbReference type="Proteomes" id="UP000238523"/>
    </source>
</evidence>
<sequence>MLHLKIRWFANRGSCITDRLQPLLNLILCILKVTGKRKCSFVLGPLIHVSVVVAGIDNWRAGYVDDEFRSGLRPKRVLVAYCKIGLTTEDFGYWVDDELVRLVDQPEDVCNGPTDGLLLSPARELFGDQVFESPRAKKSSTISMKRILRLCDGYVPHLEHHAIKPVCALCGSSKPFLQPRKIFR</sequence>
<accession>A0A2K9Z3K4</accession>
<reference evidence="1 2" key="1">
    <citation type="submission" date="2017-11" db="EMBL/GenBank/DDBJ databases">
        <title>Complete genome of Rhizobium leguminosarum Norway, an ineffective micro-symbiont.</title>
        <authorList>
            <person name="Hoffrichter A."/>
            <person name="Liang J."/>
            <person name="Brachmann A."/>
            <person name="Marin M."/>
        </authorList>
    </citation>
    <scope>NUCLEOTIDE SEQUENCE [LARGE SCALE GENOMIC DNA]</scope>
    <source>
        <strain evidence="1 2">Norway</strain>
    </source>
</reference>
<dbReference type="AlphaFoldDB" id="A0A2K9Z3K4"/>
<gene>
    <name evidence="1" type="ORF">CUJ84_Chr002325</name>
</gene>
<protein>
    <submittedName>
        <fullName evidence="1">Uncharacterized protein</fullName>
    </submittedName>
</protein>
<evidence type="ECO:0000313" key="1">
    <source>
        <dbReference type="EMBL" id="AUW42681.1"/>
    </source>
</evidence>
<dbReference type="Proteomes" id="UP000238523">
    <property type="component" value="Chromosome"/>
</dbReference>
<dbReference type="EMBL" id="CP025012">
    <property type="protein sequence ID" value="AUW42681.1"/>
    <property type="molecule type" value="Genomic_DNA"/>
</dbReference>